<dbReference type="EMBL" id="LDAU01000204">
    <property type="protein sequence ID" value="KRW99711.1"/>
    <property type="molecule type" value="Genomic_DNA"/>
</dbReference>
<evidence type="ECO:0000313" key="3">
    <source>
        <dbReference type="Proteomes" id="UP000054937"/>
    </source>
</evidence>
<feature type="compositionally biased region" description="Low complexity" evidence="1">
    <location>
        <begin position="214"/>
        <end position="263"/>
    </location>
</feature>
<protein>
    <submittedName>
        <fullName evidence="2">Uncharacterized protein</fullName>
    </submittedName>
</protein>
<feature type="compositionally biased region" description="Low complexity" evidence="1">
    <location>
        <begin position="151"/>
        <end position="165"/>
    </location>
</feature>
<dbReference type="AlphaFoldDB" id="A0A0V0QC58"/>
<feature type="region of interest" description="Disordered" evidence="1">
    <location>
        <begin position="75"/>
        <end position="95"/>
    </location>
</feature>
<evidence type="ECO:0000256" key="1">
    <source>
        <dbReference type="SAM" id="MobiDB-lite"/>
    </source>
</evidence>
<feature type="compositionally biased region" description="Polar residues" evidence="1">
    <location>
        <begin position="25"/>
        <end position="38"/>
    </location>
</feature>
<feature type="compositionally biased region" description="Polar residues" evidence="1">
    <location>
        <begin position="1"/>
        <end position="11"/>
    </location>
</feature>
<accession>A0A0V0QC58</accession>
<feature type="compositionally biased region" description="Polar residues" evidence="1">
    <location>
        <begin position="128"/>
        <end position="150"/>
    </location>
</feature>
<gene>
    <name evidence="2" type="ORF">PPERSA_07788</name>
</gene>
<proteinExistence type="predicted"/>
<feature type="compositionally biased region" description="Low complexity" evidence="1">
    <location>
        <begin position="191"/>
        <end position="205"/>
    </location>
</feature>
<feature type="compositionally biased region" description="Basic and acidic residues" evidence="1">
    <location>
        <begin position="12"/>
        <end position="21"/>
    </location>
</feature>
<feature type="region of interest" description="Disordered" evidence="1">
    <location>
        <begin position="1"/>
        <end position="38"/>
    </location>
</feature>
<reference evidence="2 3" key="1">
    <citation type="journal article" date="2015" name="Sci. Rep.">
        <title>Genome of the facultative scuticociliatosis pathogen Pseudocohnilembus persalinus provides insight into its virulence through horizontal gene transfer.</title>
        <authorList>
            <person name="Xiong J."/>
            <person name="Wang G."/>
            <person name="Cheng J."/>
            <person name="Tian M."/>
            <person name="Pan X."/>
            <person name="Warren A."/>
            <person name="Jiang C."/>
            <person name="Yuan D."/>
            <person name="Miao W."/>
        </authorList>
    </citation>
    <scope>NUCLEOTIDE SEQUENCE [LARGE SCALE GENOMIC DNA]</scope>
    <source>
        <strain evidence="2">36N120E</strain>
    </source>
</reference>
<keyword evidence="3" id="KW-1185">Reference proteome</keyword>
<sequence>MQNSQQQQDLTYDSRKNDARKSMSKNKSVQNLPNKHNTNILQNKDMNQIQQKQQQQENIQEISFQNNSEENIVSNSIKQQQKNRNNNSEKKTLGQGNTYSMQEMNSNKIVHLQDHQIKHVDEVADNRPTPSFRKQMQQNQENISPNSLATQQQQQFQQQQHQSQQGMLKQNSKKKIVGFNNIPLPKSYFTQSQNGNNNQMGPQQSESPKQLRQSLNFSSSNSNRGNINSINNNSNNNNQNSLNNQNNYSRPRVQSTHSSFLSKSHSEMAQGKLLNLSPIKPNSSVAINNMMDINGTQQMKLNKLY</sequence>
<organism evidence="2 3">
    <name type="scientific">Pseudocohnilembus persalinus</name>
    <name type="common">Ciliate</name>
    <dbReference type="NCBI Taxonomy" id="266149"/>
    <lineage>
        <taxon>Eukaryota</taxon>
        <taxon>Sar</taxon>
        <taxon>Alveolata</taxon>
        <taxon>Ciliophora</taxon>
        <taxon>Intramacronucleata</taxon>
        <taxon>Oligohymenophorea</taxon>
        <taxon>Scuticociliatia</taxon>
        <taxon>Philasterida</taxon>
        <taxon>Pseudocohnilembidae</taxon>
        <taxon>Pseudocohnilembus</taxon>
    </lineage>
</organism>
<feature type="region of interest" description="Disordered" evidence="1">
    <location>
        <begin position="126"/>
        <end position="171"/>
    </location>
</feature>
<evidence type="ECO:0000313" key="2">
    <source>
        <dbReference type="EMBL" id="KRW99711.1"/>
    </source>
</evidence>
<dbReference type="Proteomes" id="UP000054937">
    <property type="component" value="Unassembled WGS sequence"/>
</dbReference>
<comment type="caution">
    <text evidence="2">The sequence shown here is derived from an EMBL/GenBank/DDBJ whole genome shotgun (WGS) entry which is preliminary data.</text>
</comment>
<dbReference type="InParanoid" id="A0A0V0QC58"/>
<name>A0A0V0QC58_PSEPJ</name>
<feature type="region of interest" description="Disordered" evidence="1">
    <location>
        <begin position="183"/>
        <end position="265"/>
    </location>
</feature>